<keyword evidence="3 6" id="KW-1133">Transmembrane helix</keyword>
<feature type="transmembrane region" description="Helical" evidence="6">
    <location>
        <begin position="231"/>
        <end position="250"/>
    </location>
</feature>
<dbReference type="SMART" id="SM00028">
    <property type="entry name" value="TPR"/>
    <property type="match status" value="4"/>
</dbReference>
<evidence type="ECO:0000256" key="6">
    <source>
        <dbReference type="SAM" id="Phobius"/>
    </source>
</evidence>
<dbReference type="Proteomes" id="UP000000442">
    <property type="component" value="Chromosome"/>
</dbReference>
<evidence type="ECO:0000313" key="9">
    <source>
        <dbReference type="Proteomes" id="UP000000442"/>
    </source>
</evidence>
<feature type="transmembrane region" description="Helical" evidence="6">
    <location>
        <begin position="190"/>
        <end position="210"/>
    </location>
</feature>
<dbReference type="GO" id="GO:0016020">
    <property type="term" value="C:membrane"/>
    <property type="evidence" value="ECO:0007669"/>
    <property type="project" value="UniProtKB-SubCell"/>
</dbReference>
<feature type="transmembrane region" description="Helical" evidence="6">
    <location>
        <begin position="437"/>
        <end position="454"/>
    </location>
</feature>
<dbReference type="PROSITE" id="PS50005">
    <property type="entry name" value="TPR"/>
    <property type="match status" value="2"/>
</dbReference>
<gene>
    <name evidence="8" type="ordered locus">HRM2_25580</name>
</gene>
<keyword evidence="4 6" id="KW-0472">Membrane</keyword>
<dbReference type="STRING" id="177437.HRM2_25580"/>
<dbReference type="Pfam" id="PF13181">
    <property type="entry name" value="TPR_8"/>
    <property type="match status" value="1"/>
</dbReference>
<dbReference type="Gene3D" id="1.25.40.10">
    <property type="entry name" value="Tetratricopeptide repeat domain"/>
    <property type="match status" value="1"/>
</dbReference>
<feature type="transmembrane region" description="Helical" evidence="6">
    <location>
        <begin position="256"/>
        <end position="272"/>
    </location>
</feature>
<feature type="repeat" description="TPR" evidence="5">
    <location>
        <begin position="535"/>
        <end position="568"/>
    </location>
</feature>
<dbReference type="HOGENOM" id="CLU_360462_0_0_7"/>
<protein>
    <submittedName>
        <fullName evidence="8">O-antigen polymerase involved in exopolysaccharide biosynthesis</fullName>
    </submittedName>
</protein>
<feature type="repeat" description="TPR" evidence="5">
    <location>
        <begin position="734"/>
        <end position="767"/>
    </location>
</feature>
<feature type="transmembrane region" description="Helical" evidence="6">
    <location>
        <begin position="475"/>
        <end position="500"/>
    </location>
</feature>
<dbReference type="AlphaFoldDB" id="C0QH03"/>
<dbReference type="InterPro" id="IPR011990">
    <property type="entry name" value="TPR-like_helical_dom_sf"/>
</dbReference>
<evidence type="ECO:0000256" key="4">
    <source>
        <dbReference type="ARBA" id="ARBA00023136"/>
    </source>
</evidence>
<keyword evidence="2 6" id="KW-0812">Transmembrane</keyword>
<organism evidence="8 9">
    <name type="scientific">Desulforapulum autotrophicum (strain ATCC 43914 / DSM 3382 / VKM B-1955 / HRM2)</name>
    <name type="common">Desulfobacterium autotrophicum</name>
    <dbReference type="NCBI Taxonomy" id="177437"/>
    <lineage>
        <taxon>Bacteria</taxon>
        <taxon>Pseudomonadati</taxon>
        <taxon>Thermodesulfobacteriota</taxon>
        <taxon>Desulfobacteria</taxon>
        <taxon>Desulfobacterales</taxon>
        <taxon>Desulfobacteraceae</taxon>
        <taxon>Desulforapulum</taxon>
    </lineage>
</organism>
<dbReference type="KEGG" id="dat:HRM2_25580"/>
<name>C0QH03_DESAH</name>
<keyword evidence="9" id="KW-1185">Reference proteome</keyword>
<proteinExistence type="predicted"/>
<evidence type="ECO:0000313" key="8">
    <source>
        <dbReference type="EMBL" id="ACN15652.1"/>
    </source>
</evidence>
<dbReference type="InterPro" id="IPR007016">
    <property type="entry name" value="O-antigen_ligase-rel_domated"/>
</dbReference>
<dbReference type="InterPro" id="IPR051533">
    <property type="entry name" value="WaaL-like"/>
</dbReference>
<dbReference type="SUPFAM" id="SSF48452">
    <property type="entry name" value="TPR-like"/>
    <property type="match status" value="1"/>
</dbReference>
<evidence type="ECO:0000259" key="7">
    <source>
        <dbReference type="Pfam" id="PF04932"/>
    </source>
</evidence>
<feature type="domain" description="O-antigen ligase-related" evidence="7">
    <location>
        <begin position="240"/>
        <end position="383"/>
    </location>
</feature>
<feature type="transmembrane region" description="Helical" evidence="6">
    <location>
        <begin position="58"/>
        <end position="77"/>
    </location>
</feature>
<dbReference type="PANTHER" id="PTHR37422:SF23">
    <property type="entry name" value="TEICHURONIC ACID BIOSYNTHESIS PROTEIN TUAE"/>
    <property type="match status" value="1"/>
</dbReference>
<feature type="transmembrane region" description="Helical" evidence="6">
    <location>
        <begin position="371"/>
        <end position="392"/>
    </location>
</feature>
<feature type="transmembrane region" description="Helical" evidence="6">
    <location>
        <begin position="404"/>
        <end position="425"/>
    </location>
</feature>
<feature type="transmembrane region" description="Helical" evidence="6">
    <location>
        <begin position="279"/>
        <end position="300"/>
    </location>
</feature>
<dbReference type="OrthoDB" id="5469233at2"/>
<dbReference type="PROSITE" id="PS51257">
    <property type="entry name" value="PROKAR_LIPOPROTEIN"/>
    <property type="match status" value="1"/>
</dbReference>
<feature type="transmembrane region" description="Helical" evidence="6">
    <location>
        <begin position="28"/>
        <end position="46"/>
    </location>
</feature>
<evidence type="ECO:0000256" key="3">
    <source>
        <dbReference type="ARBA" id="ARBA00022989"/>
    </source>
</evidence>
<accession>C0QH03</accession>
<evidence type="ECO:0000256" key="5">
    <source>
        <dbReference type="PROSITE-ProRule" id="PRU00339"/>
    </source>
</evidence>
<feature type="transmembrane region" description="Helical" evidence="6">
    <location>
        <begin position="117"/>
        <end position="135"/>
    </location>
</feature>
<evidence type="ECO:0000256" key="2">
    <source>
        <dbReference type="ARBA" id="ARBA00022692"/>
    </source>
</evidence>
<feature type="transmembrane region" description="Helical" evidence="6">
    <location>
        <begin position="7"/>
        <end position="22"/>
    </location>
</feature>
<comment type="subcellular location">
    <subcellularLocation>
        <location evidence="1">Membrane</location>
        <topology evidence="1">Multi-pass membrane protein</topology>
    </subcellularLocation>
</comment>
<sequence>MKLVNYIFYFLIIACPLAFGTVHPWSIALMEILCFSALFLCLTNIVQKGRAFHLPPGSLPFFLFMTFMLFQVIPLPVQLVKSLSPAAFQVHQNTDVFSGPARFMTLSIHPGATIGEFFRYLSYWAFYVLTVQLLTNKTRLKRTIIVITIFGGLLSFSSILQFYLTKDMALWFWHVPVNSMIVGPYICHNHYAGLMEMIFPVVLALFFFYRPRMANTTLLQGVIQILSQEKANIHLIIGGAALLIVTSVFVSLSRGGMISLCLSLVFFTFLLFRRKISRGNTLLIIAVIVVAALSIAWFGWDQIFDRFSKLKNAQGVIHESRFDFWQDSLGIIRDFFWVGSGFGTYIDIFPAYQTVYGALTINHAHNDYIEMVVEGGLVGFLLAAAFIVTLFSKTYSRFMQRKDAYCVYIYMGSITGLVAFLFHGFTDFNLHIAANGLWFFFMAGLAVSAANTKIKTPAISTLLVPVKSPVFKKAVIGLTMVALAGGGVYKLSVLTGYYYFSHIRKMTIAATTPVDTLEKIEKIAGIAIKFDPLNADYHFAVANAAMYLNQAPTALENFKQAVALNPASSTYLKRLGLFFQMTGNAEQAGSLLKASVTYDISDPDNALEYGAWLLSRDRVGQGTVYVRRAIELDPKMIDKALTTMAVLGLNDEEMATGVPKMPGPYIVWANFLYGNGKIALAEQKYLETLDYIEKQKKISAWDFYRVCRFFQKQGKTETALKVMQRAVQVLPLDAGIRISLGDIYRKMGVTYRADEEYEQALLIDPGNKKAKQRLKR</sequence>
<evidence type="ECO:0000256" key="1">
    <source>
        <dbReference type="ARBA" id="ARBA00004141"/>
    </source>
</evidence>
<dbReference type="PANTHER" id="PTHR37422">
    <property type="entry name" value="TEICHURONIC ACID BIOSYNTHESIS PROTEIN TUAE"/>
    <property type="match status" value="1"/>
</dbReference>
<dbReference type="Pfam" id="PF04932">
    <property type="entry name" value="Wzy_C"/>
    <property type="match status" value="1"/>
</dbReference>
<dbReference type="eggNOG" id="COG3307">
    <property type="taxonomic scope" value="Bacteria"/>
</dbReference>
<dbReference type="eggNOG" id="COG0457">
    <property type="taxonomic scope" value="Bacteria"/>
</dbReference>
<keyword evidence="5" id="KW-0802">TPR repeat</keyword>
<dbReference type="RefSeq" id="WP_015904416.1">
    <property type="nucleotide sequence ID" value="NC_012108.1"/>
</dbReference>
<dbReference type="EMBL" id="CP001087">
    <property type="protein sequence ID" value="ACN15652.1"/>
    <property type="molecule type" value="Genomic_DNA"/>
</dbReference>
<dbReference type="InterPro" id="IPR019734">
    <property type="entry name" value="TPR_rpt"/>
</dbReference>
<feature type="transmembrane region" description="Helical" evidence="6">
    <location>
        <begin position="144"/>
        <end position="164"/>
    </location>
</feature>
<reference evidence="8 9" key="1">
    <citation type="journal article" date="2009" name="Environ. Microbiol.">
        <title>Genome sequence of Desulfobacterium autotrophicum HRM2, a marine sulfate reducer oxidizing organic carbon completely to carbon dioxide.</title>
        <authorList>
            <person name="Strittmatter A.W."/>
            <person name="Liesegang H."/>
            <person name="Rabus R."/>
            <person name="Decker I."/>
            <person name="Amann J."/>
            <person name="Andres S."/>
            <person name="Henne A."/>
            <person name="Fricke W.F."/>
            <person name="Martinez-Arias R."/>
            <person name="Bartels D."/>
            <person name="Goesmann A."/>
            <person name="Krause L."/>
            <person name="Puehler A."/>
            <person name="Klenk H.P."/>
            <person name="Richter M."/>
            <person name="Schuler M."/>
            <person name="Gloeckner F.O."/>
            <person name="Meyerdierks A."/>
            <person name="Gottschalk G."/>
            <person name="Amann R."/>
        </authorList>
    </citation>
    <scope>NUCLEOTIDE SEQUENCE [LARGE SCALE GENOMIC DNA]</scope>
    <source>
        <strain evidence="9">ATCC 43914 / DSM 3382 / HRM2</strain>
    </source>
</reference>